<dbReference type="PRINTS" id="PR00097">
    <property type="entry name" value="ANTSNTHASEII"/>
</dbReference>
<dbReference type="PROSITE" id="PS51273">
    <property type="entry name" value="GATASE_TYPE_1"/>
    <property type="match status" value="1"/>
</dbReference>
<keyword evidence="3" id="KW-0456">Lyase</keyword>
<evidence type="ECO:0000256" key="4">
    <source>
        <dbReference type="ARBA" id="ARBA00047683"/>
    </source>
</evidence>
<evidence type="ECO:0000259" key="5">
    <source>
        <dbReference type="Pfam" id="PF00117"/>
    </source>
</evidence>
<keyword evidence="8" id="KW-1185">Reference proteome</keyword>
<dbReference type="Pfam" id="PF00117">
    <property type="entry name" value="GATase"/>
    <property type="match status" value="1"/>
</dbReference>
<dbReference type="InterPro" id="IPR029062">
    <property type="entry name" value="Class_I_gatase-like"/>
</dbReference>
<dbReference type="InterPro" id="IPR017926">
    <property type="entry name" value="GATASE"/>
</dbReference>
<dbReference type="Gene3D" id="3.40.50.880">
    <property type="match status" value="1"/>
</dbReference>
<comment type="catalytic activity">
    <reaction evidence="4">
        <text>chorismate + L-glutamine = anthranilate + pyruvate + L-glutamate + H(+)</text>
        <dbReference type="Rhea" id="RHEA:21732"/>
        <dbReference type="ChEBI" id="CHEBI:15361"/>
        <dbReference type="ChEBI" id="CHEBI:15378"/>
        <dbReference type="ChEBI" id="CHEBI:16567"/>
        <dbReference type="ChEBI" id="CHEBI:29748"/>
        <dbReference type="ChEBI" id="CHEBI:29985"/>
        <dbReference type="ChEBI" id="CHEBI:58359"/>
        <dbReference type="EC" id="4.1.3.27"/>
    </reaction>
</comment>
<dbReference type="InterPro" id="IPR015890">
    <property type="entry name" value="Chorismate_C"/>
</dbReference>
<organism evidence="7 8">
    <name type="scientific">Streptomyces atriruber</name>
    <dbReference type="NCBI Taxonomy" id="545121"/>
    <lineage>
        <taxon>Bacteria</taxon>
        <taxon>Bacillati</taxon>
        <taxon>Actinomycetota</taxon>
        <taxon>Actinomycetes</taxon>
        <taxon>Kitasatosporales</taxon>
        <taxon>Streptomycetaceae</taxon>
        <taxon>Streptomyces</taxon>
    </lineage>
</organism>
<dbReference type="PRINTS" id="PR00096">
    <property type="entry name" value="GATASE"/>
</dbReference>
<evidence type="ECO:0000313" key="7">
    <source>
        <dbReference type="EMBL" id="MEU6821161.1"/>
    </source>
</evidence>
<comment type="caution">
    <text evidence="7">The sequence shown here is derived from an EMBL/GenBank/DDBJ whole genome shotgun (WGS) entry which is preliminary data.</text>
</comment>
<accession>A0ABV3BJF8</accession>
<dbReference type="Pfam" id="PF00425">
    <property type="entry name" value="Chorismate_bind"/>
    <property type="match status" value="1"/>
</dbReference>
<dbReference type="CDD" id="cd01743">
    <property type="entry name" value="GATase1_Anthranilate_Synthase"/>
    <property type="match status" value="1"/>
</dbReference>
<dbReference type="Gene3D" id="3.60.120.10">
    <property type="entry name" value="Anthranilate synthase"/>
    <property type="match status" value="1"/>
</dbReference>
<dbReference type="InterPro" id="IPR005801">
    <property type="entry name" value="ADC_synthase"/>
</dbReference>
<evidence type="ECO:0000256" key="1">
    <source>
        <dbReference type="ARBA" id="ARBA00012266"/>
    </source>
</evidence>
<dbReference type="InterPro" id="IPR019999">
    <property type="entry name" value="Anth_synth_I-like"/>
</dbReference>
<protein>
    <recommendedName>
        <fullName evidence="1">anthranilate synthase</fullName>
        <ecNumber evidence="1">4.1.3.27</ecNumber>
    </recommendedName>
</protein>
<dbReference type="SUPFAM" id="SSF56322">
    <property type="entry name" value="ADC synthase"/>
    <property type="match status" value="1"/>
</dbReference>
<dbReference type="EMBL" id="JBEYXV010000005">
    <property type="protein sequence ID" value="MEU6821161.1"/>
    <property type="molecule type" value="Genomic_DNA"/>
</dbReference>
<dbReference type="SUPFAM" id="SSF52317">
    <property type="entry name" value="Class I glutamine amidotransferase-like"/>
    <property type="match status" value="1"/>
</dbReference>
<feature type="domain" description="Chorismate-utilising enzyme C-terminal" evidence="6">
    <location>
        <begin position="116"/>
        <end position="373"/>
    </location>
</feature>
<dbReference type="InterPro" id="IPR006221">
    <property type="entry name" value="TrpG/PapA_dom"/>
</dbReference>
<sequence length="636" mass="68389">MQPTQQPTQQLTELLADDRPFALLRRRTPGHDHDTVEVLIGPTGTYERLADIPEGLALVPFRQIRERGFDVRDDGTPLTVLTPEERYELSLADALAGLPAHDVRVEGGAFDVTDAAYADIVGRVLREEIGRGEGANFVIRRTYEGEIPGFGRADALALFRRLLVGERGAYWTYVVHTGERTLVGASPEVHVRMSGGTVVMNPISGTYRYPADGPTPDDLLAFLSDGKEIEELSMVVDEELKMMCTVGDMGGVVIGPRLKEMAHLAHTEYELRGKSSLDVRDVLKETMFAATVTGSPVQNACRVIERHEAGGRGYYAGALALIGRDAGGAQTLDSPILIRTADISATGRLRVPVGATLVRGSDPMSEVAETHAKAAGVLAALGVRPGRPREEEARPALADDPRVRAALDGRRAALAPFWLRMQERTGELTGHALVVDGEDTFTAMLAHVLRSCGLRVSVRRYDEEGLREAVLAHEGPVVLGPGPGDPSDLADPKMRFLRGLAAEVIGGHEHGVLGVCLGHELIAAELGLEIVRKEVPYQGAQTGIDLFGRTETVGFYNSFVARCDDEAAAELAAHDVEVSRDAASGEVHAVRGSSFAGVQFHPESVLTLRGAGIVRELLGQLLASAGTRTFSERRPA</sequence>
<dbReference type="PANTHER" id="PTHR11236">
    <property type="entry name" value="AMINOBENZOATE/ANTHRANILATE SYNTHASE"/>
    <property type="match status" value="1"/>
</dbReference>
<name>A0ABV3BJF8_9ACTN</name>
<dbReference type="Proteomes" id="UP001551176">
    <property type="component" value="Unassembled WGS sequence"/>
</dbReference>
<feature type="domain" description="Glutamine amidotransferase" evidence="5">
    <location>
        <begin position="433"/>
        <end position="616"/>
    </location>
</feature>
<reference evidence="7 8" key="1">
    <citation type="submission" date="2024-06" db="EMBL/GenBank/DDBJ databases">
        <title>The Natural Products Discovery Center: Release of the First 8490 Sequenced Strains for Exploring Actinobacteria Biosynthetic Diversity.</title>
        <authorList>
            <person name="Kalkreuter E."/>
            <person name="Kautsar S.A."/>
            <person name="Yang D."/>
            <person name="Bader C.D."/>
            <person name="Teijaro C.N."/>
            <person name="Fluegel L."/>
            <person name="Davis C.M."/>
            <person name="Simpson J.R."/>
            <person name="Lauterbach L."/>
            <person name="Steele A.D."/>
            <person name="Gui C."/>
            <person name="Meng S."/>
            <person name="Li G."/>
            <person name="Viehrig K."/>
            <person name="Ye F."/>
            <person name="Su P."/>
            <person name="Kiefer A.F."/>
            <person name="Nichols A."/>
            <person name="Cepeda A.J."/>
            <person name="Yan W."/>
            <person name="Fan B."/>
            <person name="Jiang Y."/>
            <person name="Adhikari A."/>
            <person name="Zheng C.-J."/>
            <person name="Schuster L."/>
            <person name="Cowan T.M."/>
            <person name="Smanski M.J."/>
            <person name="Chevrette M.G."/>
            <person name="De Carvalho L.P.S."/>
            <person name="Shen B."/>
        </authorList>
    </citation>
    <scope>NUCLEOTIDE SEQUENCE [LARGE SCALE GENOMIC DNA]</scope>
    <source>
        <strain evidence="7 8">NPDC046838</strain>
    </source>
</reference>
<dbReference type="RefSeq" id="WP_359347220.1">
    <property type="nucleotide sequence ID" value="NZ_JBEYXV010000005.1"/>
</dbReference>
<dbReference type="PANTHER" id="PTHR11236:SF49">
    <property type="entry name" value="ANTHRANILATE SYNTHASE COMPONENT 1"/>
    <property type="match status" value="1"/>
</dbReference>
<keyword evidence="2" id="KW-0315">Glutamine amidotransferase</keyword>
<dbReference type="EC" id="4.1.3.27" evidence="1"/>
<evidence type="ECO:0000313" key="8">
    <source>
        <dbReference type="Proteomes" id="UP001551176"/>
    </source>
</evidence>
<evidence type="ECO:0000256" key="3">
    <source>
        <dbReference type="ARBA" id="ARBA00023239"/>
    </source>
</evidence>
<gene>
    <name evidence="7" type="ORF">ABZ921_11065</name>
</gene>
<evidence type="ECO:0000259" key="6">
    <source>
        <dbReference type="Pfam" id="PF00425"/>
    </source>
</evidence>
<proteinExistence type="predicted"/>
<evidence type="ECO:0000256" key="2">
    <source>
        <dbReference type="ARBA" id="ARBA00022962"/>
    </source>
</evidence>